<evidence type="ECO:0000256" key="1">
    <source>
        <dbReference type="PROSITE-ProRule" id="PRU00267"/>
    </source>
</evidence>
<evidence type="ECO:0000259" key="2">
    <source>
        <dbReference type="PROSITE" id="PS50118"/>
    </source>
</evidence>
<dbReference type="AlphaFoldDB" id="A0AAD7UUG0"/>
<dbReference type="GO" id="GO:0005634">
    <property type="term" value="C:nucleus"/>
    <property type="evidence" value="ECO:0007669"/>
    <property type="project" value="UniProtKB-UniRule"/>
</dbReference>
<dbReference type="SUPFAM" id="SSF47095">
    <property type="entry name" value="HMG-box"/>
    <property type="match status" value="1"/>
</dbReference>
<keyword evidence="1" id="KW-0539">Nucleus</keyword>
<dbReference type="SMART" id="SM00398">
    <property type="entry name" value="HMG"/>
    <property type="match status" value="1"/>
</dbReference>
<keyword evidence="1" id="KW-0238">DNA-binding</keyword>
<dbReference type="PROSITE" id="PS50118">
    <property type="entry name" value="HMG_BOX_2"/>
    <property type="match status" value="1"/>
</dbReference>
<dbReference type="InterPro" id="IPR009071">
    <property type="entry name" value="HMG_box_dom"/>
</dbReference>
<dbReference type="EMBL" id="JARTCD010000080">
    <property type="protein sequence ID" value="KAJ8653353.1"/>
    <property type="molecule type" value="Genomic_DNA"/>
</dbReference>
<accession>A0AAD7UUG0</accession>
<feature type="DNA-binding region" description="HMG box" evidence="1">
    <location>
        <begin position="52"/>
        <end position="120"/>
    </location>
</feature>
<dbReference type="Pfam" id="PF00505">
    <property type="entry name" value="HMG_box"/>
    <property type="match status" value="1"/>
</dbReference>
<proteinExistence type="predicted"/>
<dbReference type="InterPro" id="IPR036910">
    <property type="entry name" value="HMG_box_dom_sf"/>
</dbReference>
<reference evidence="3 4" key="1">
    <citation type="submission" date="2023-03" db="EMBL/GenBank/DDBJ databases">
        <title>Genome sequence of Lichtheimia ornata CBS 291.66.</title>
        <authorList>
            <person name="Mohabir J.T."/>
            <person name="Shea T.P."/>
            <person name="Kurbessoian T."/>
            <person name="Berby B."/>
            <person name="Fontaine J."/>
            <person name="Livny J."/>
            <person name="Gnirke A."/>
            <person name="Stajich J.E."/>
            <person name="Cuomo C.A."/>
        </authorList>
    </citation>
    <scope>NUCLEOTIDE SEQUENCE [LARGE SCALE GENOMIC DNA]</scope>
    <source>
        <strain evidence="3">CBS 291.66</strain>
    </source>
</reference>
<dbReference type="RefSeq" id="XP_058338267.1">
    <property type="nucleotide sequence ID" value="XM_058490977.1"/>
</dbReference>
<dbReference type="GeneID" id="83218406"/>
<dbReference type="Gene3D" id="1.10.30.10">
    <property type="entry name" value="High mobility group box domain"/>
    <property type="match status" value="1"/>
</dbReference>
<evidence type="ECO:0000313" key="4">
    <source>
        <dbReference type="Proteomes" id="UP001234581"/>
    </source>
</evidence>
<feature type="domain" description="HMG box" evidence="2">
    <location>
        <begin position="52"/>
        <end position="120"/>
    </location>
</feature>
<gene>
    <name evidence="3" type="ORF">O0I10_011004</name>
</gene>
<dbReference type="GO" id="GO:0003677">
    <property type="term" value="F:DNA binding"/>
    <property type="evidence" value="ECO:0007669"/>
    <property type="project" value="UniProtKB-UniRule"/>
</dbReference>
<sequence>MIEKDQNHLITNSGEWVQSREILAATEGLLDTATPQGSTSTDTGYSFTETKEKRVANAFMRYRSAHARKLHSLFPEYTPGDISKFLGAVWRIVPKDVKDKYQQQWKDSREEQVERFPDYNHNSWKKNRQQQHTSLEASYLDSGAFDVWHNFDIDSSLFDPSLGSLPSYNSAMPTQDPNMDINELINRLNASAQTTTTNEFTGPVMPPHHPAATAANPNSDIEDWQALCNFITGPYSEIDTASSFPWPAVDNATSLMTPCSDSTNSNANTLASFPDFPDFNITNPQDIDACNHSNNVHYSHR</sequence>
<name>A0AAD7UUG0_9FUNG</name>
<keyword evidence="4" id="KW-1185">Reference proteome</keyword>
<evidence type="ECO:0000313" key="3">
    <source>
        <dbReference type="EMBL" id="KAJ8653353.1"/>
    </source>
</evidence>
<protein>
    <recommendedName>
        <fullName evidence="2">HMG box domain-containing protein</fullName>
    </recommendedName>
</protein>
<organism evidence="3 4">
    <name type="scientific">Lichtheimia ornata</name>
    <dbReference type="NCBI Taxonomy" id="688661"/>
    <lineage>
        <taxon>Eukaryota</taxon>
        <taxon>Fungi</taxon>
        <taxon>Fungi incertae sedis</taxon>
        <taxon>Mucoromycota</taxon>
        <taxon>Mucoromycotina</taxon>
        <taxon>Mucoromycetes</taxon>
        <taxon>Mucorales</taxon>
        <taxon>Lichtheimiaceae</taxon>
        <taxon>Lichtheimia</taxon>
    </lineage>
</organism>
<comment type="caution">
    <text evidence="3">The sequence shown here is derived from an EMBL/GenBank/DDBJ whole genome shotgun (WGS) entry which is preliminary data.</text>
</comment>
<dbReference type="Proteomes" id="UP001234581">
    <property type="component" value="Unassembled WGS sequence"/>
</dbReference>